<dbReference type="GO" id="GO:0043531">
    <property type="term" value="F:ADP binding"/>
    <property type="evidence" value="ECO:0007669"/>
    <property type="project" value="InterPro"/>
</dbReference>
<keyword evidence="5" id="KW-0067">ATP-binding</keyword>
<evidence type="ECO:0008006" key="12">
    <source>
        <dbReference type="Google" id="ProtNLM"/>
    </source>
</evidence>
<sequence length="908" mass="104396">MAEALISVLLEQLASVIYEYTKEKVTLVLNAEKDVESFSSNLKDIQAVLEDAEKKQVTEARVERWLEKLKDVSYEMEDVLDEWNTEILRQQVKEKKKVCFPIPSDCFCFGQVNKVIHHHNIARRIKELNDKLTLIANEKEMYGFHQSTNRGPDEQLIPRQKTTSLVDISTICGREEEKEILLSMLLRESSQEEGRFLIIPIVGMGGMGKTTLTQLAYNHEKVTVHFEKKVWVCVSDPFDEIKIAKAIIESLDKNETQRSSNELETLLLCIKTHVEKKKLLIVLDDVWTQDLKKWENLKLPVIMQSCAEGSTILVTTRKQEVAKMMRATSSMIHLDKLNDEDCLALFKSIAFLDRKEDESNGFGTIGAEIVKKCKGLPLIVKTLSSLVWHKKTKEEWHDVLNSKIWELEEVEEQVFRPLLLSYYDLAPAVKRCLLYCAIFPKDHEFNKNNLIELWMSQNYLNWKQNQEERRIGQSHFDSLFLTRKECLVTEVVEAANQRPGDMVHHLTLTGVLVGPFSFPTSFYNCKSMRSLTAHIFGMITISPDSILQMKCLRTLNLSYNHLNELPKEIGELVHLRYFNLSSTTLKELPDAVCDLVNLQTLVLDWCVELEKLPKAMGKLINLKHLHVDSCFKLKYLPKGIGSLKSLQALDCFYVCDDAEDDEALKLGDIGIMDQLQESLWIEKLGNAKDESEFENAQLGNKKHLSHLGLDFGNGNEEQRKSDEEILKALQPHQNLESLSIWSCHCTTWPLYRIKSLHNLRRVRLGYWRFCEVLPPLGKLLSLESLEIMAMHNVKKVGVEFLGIEEEIETFSAGILFPKLKRLLIKDMANWEEWEGIIKDSSEITIMPRLSSLEIVECPELKGLPDFLHKITALRTLTIEDCAILERDYEKGVGKEWSKVSHIPNIKIG</sequence>
<dbReference type="Gene3D" id="1.10.10.10">
    <property type="entry name" value="Winged helix-like DNA-binding domain superfamily/Winged helix DNA-binding domain"/>
    <property type="match status" value="1"/>
</dbReference>
<dbReference type="GO" id="GO:0006952">
    <property type="term" value="P:defense response"/>
    <property type="evidence" value="ECO:0007669"/>
    <property type="project" value="UniProtKB-KW"/>
</dbReference>
<dbReference type="InterPro" id="IPR027417">
    <property type="entry name" value="P-loop_NTPase"/>
</dbReference>
<dbReference type="Pfam" id="PF18052">
    <property type="entry name" value="Rx_N"/>
    <property type="match status" value="1"/>
</dbReference>
<keyword evidence="1" id="KW-0433">Leucine-rich repeat</keyword>
<evidence type="ECO:0000313" key="11">
    <source>
        <dbReference type="Proteomes" id="UP001457282"/>
    </source>
</evidence>
<dbReference type="PROSITE" id="PS51450">
    <property type="entry name" value="LRR"/>
    <property type="match status" value="1"/>
</dbReference>
<evidence type="ECO:0000256" key="1">
    <source>
        <dbReference type="ARBA" id="ARBA00022614"/>
    </source>
</evidence>
<dbReference type="InterPro" id="IPR036388">
    <property type="entry name" value="WH-like_DNA-bd_sf"/>
</dbReference>
<dbReference type="AlphaFoldDB" id="A0AAW1X1V7"/>
<proteinExistence type="predicted"/>
<evidence type="ECO:0000256" key="5">
    <source>
        <dbReference type="ARBA" id="ARBA00022840"/>
    </source>
</evidence>
<dbReference type="PRINTS" id="PR00364">
    <property type="entry name" value="DISEASERSIST"/>
</dbReference>
<dbReference type="Pfam" id="PF23559">
    <property type="entry name" value="WHD_DRP"/>
    <property type="match status" value="1"/>
</dbReference>
<dbReference type="SUPFAM" id="SSF52540">
    <property type="entry name" value="P-loop containing nucleoside triphosphate hydrolases"/>
    <property type="match status" value="1"/>
</dbReference>
<dbReference type="Proteomes" id="UP001457282">
    <property type="component" value="Unassembled WGS sequence"/>
</dbReference>
<dbReference type="SUPFAM" id="SSF52058">
    <property type="entry name" value="L domain-like"/>
    <property type="match status" value="1"/>
</dbReference>
<gene>
    <name evidence="10" type="ORF">M0R45_026735</name>
</gene>
<evidence type="ECO:0000259" key="9">
    <source>
        <dbReference type="Pfam" id="PF23598"/>
    </source>
</evidence>
<keyword evidence="3" id="KW-0547">Nucleotide-binding</keyword>
<dbReference type="FunFam" id="3.40.50.300:FF:001091">
    <property type="entry name" value="Probable disease resistance protein At1g61300"/>
    <property type="match status" value="1"/>
</dbReference>
<evidence type="ECO:0000259" key="8">
    <source>
        <dbReference type="Pfam" id="PF23559"/>
    </source>
</evidence>
<comment type="caution">
    <text evidence="10">The sequence shown here is derived from an EMBL/GenBank/DDBJ whole genome shotgun (WGS) entry which is preliminary data.</text>
</comment>
<feature type="domain" description="Disease resistance N-terminal" evidence="7">
    <location>
        <begin position="6"/>
        <end position="97"/>
    </location>
</feature>
<dbReference type="SMART" id="SM00369">
    <property type="entry name" value="LRR_TYP"/>
    <property type="match status" value="3"/>
</dbReference>
<dbReference type="InterPro" id="IPR058922">
    <property type="entry name" value="WHD_DRP"/>
</dbReference>
<dbReference type="InterPro" id="IPR041118">
    <property type="entry name" value="Rx_N"/>
</dbReference>
<dbReference type="InterPro" id="IPR038005">
    <property type="entry name" value="RX-like_CC"/>
</dbReference>
<keyword evidence="11" id="KW-1185">Reference proteome</keyword>
<dbReference type="InterPro" id="IPR002182">
    <property type="entry name" value="NB-ARC"/>
</dbReference>
<evidence type="ECO:0000259" key="7">
    <source>
        <dbReference type="Pfam" id="PF18052"/>
    </source>
</evidence>
<evidence type="ECO:0000256" key="3">
    <source>
        <dbReference type="ARBA" id="ARBA00022741"/>
    </source>
</evidence>
<dbReference type="EMBL" id="JBEDUW010000005">
    <property type="protein sequence ID" value="KAK9929642.1"/>
    <property type="molecule type" value="Genomic_DNA"/>
</dbReference>
<feature type="domain" description="NB-ARC" evidence="6">
    <location>
        <begin position="176"/>
        <end position="352"/>
    </location>
</feature>
<feature type="domain" description="Disease resistance protein winged helix" evidence="8">
    <location>
        <begin position="438"/>
        <end position="480"/>
    </location>
</feature>
<dbReference type="InterPro" id="IPR032675">
    <property type="entry name" value="LRR_dom_sf"/>
</dbReference>
<dbReference type="Gene3D" id="3.40.50.300">
    <property type="entry name" value="P-loop containing nucleotide triphosphate hydrolases"/>
    <property type="match status" value="1"/>
</dbReference>
<dbReference type="PANTHER" id="PTHR36766:SF45">
    <property type="entry name" value="NB-ARC DOMAIN-CONTAINING PROTEIN"/>
    <property type="match status" value="1"/>
</dbReference>
<accession>A0AAW1X1V7</accession>
<dbReference type="GO" id="GO:0051707">
    <property type="term" value="P:response to other organism"/>
    <property type="evidence" value="ECO:0007669"/>
    <property type="project" value="UniProtKB-ARBA"/>
</dbReference>
<dbReference type="InterPro" id="IPR055414">
    <property type="entry name" value="LRR_R13L4/SHOC2-like"/>
</dbReference>
<dbReference type="GO" id="GO:0005524">
    <property type="term" value="F:ATP binding"/>
    <property type="evidence" value="ECO:0007669"/>
    <property type="project" value="UniProtKB-KW"/>
</dbReference>
<dbReference type="InterPro" id="IPR001611">
    <property type="entry name" value="Leu-rich_rpt"/>
</dbReference>
<dbReference type="Gene3D" id="1.20.5.4130">
    <property type="match status" value="1"/>
</dbReference>
<protein>
    <recommendedName>
        <fullName evidence="12">P-loop containing nucleoside triphosphate hydrolase, leucine-rich repeat domain, L</fullName>
    </recommendedName>
</protein>
<evidence type="ECO:0000259" key="6">
    <source>
        <dbReference type="Pfam" id="PF00931"/>
    </source>
</evidence>
<dbReference type="InterPro" id="IPR003591">
    <property type="entry name" value="Leu-rich_rpt_typical-subtyp"/>
</dbReference>
<dbReference type="Gene3D" id="3.80.10.10">
    <property type="entry name" value="Ribonuclease Inhibitor"/>
    <property type="match status" value="1"/>
</dbReference>
<dbReference type="Pfam" id="PF00931">
    <property type="entry name" value="NB-ARC"/>
    <property type="match status" value="1"/>
</dbReference>
<dbReference type="PANTHER" id="PTHR36766">
    <property type="entry name" value="PLANT BROAD-SPECTRUM MILDEW RESISTANCE PROTEIN RPW8"/>
    <property type="match status" value="1"/>
</dbReference>
<dbReference type="Gene3D" id="1.10.8.430">
    <property type="entry name" value="Helical domain of apoptotic protease-activating factors"/>
    <property type="match status" value="1"/>
</dbReference>
<dbReference type="InterPro" id="IPR042197">
    <property type="entry name" value="Apaf_helical"/>
</dbReference>
<reference evidence="10 11" key="1">
    <citation type="journal article" date="2023" name="G3 (Bethesda)">
        <title>A chromosome-length genome assembly and annotation of blackberry (Rubus argutus, cv. 'Hillquist').</title>
        <authorList>
            <person name="Bruna T."/>
            <person name="Aryal R."/>
            <person name="Dudchenko O."/>
            <person name="Sargent D.J."/>
            <person name="Mead D."/>
            <person name="Buti M."/>
            <person name="Cavallini A."/>
            <person name="Hytonen T."/>
            <person name="Andres J."/>
            <person name="Pham M."/>
            <person name="Weisz D."/>
            <person name="Mascagni F."/>
            <person name="Usai G."/>
            <person name="Natali L."/>
            <person name="Bassil N."/>
            <person name="Fernandez G.E."/>
            <person name="Lomsadze A."/>
            <person name="Armour M."/>
            <person name="Olukolu B."/>
            <person name="Poorten T."/>
            <person name="Britton C."/>
            <person name="Davik J."/>
            <person name="Ashrafi H."/>
            <person name="Aiden E.L."/>
            <person name="Borodovsky M."/>
            <person name="Worthington M."/>
        </authorList>
    </citation>
    <scope>NUCLEOTIDE SEQUENCE [LARGE SCALE GENOMIC DNA]</scope>
    <source>
        <strain evidence="10">PI 553951</strain>
    </source>
</reference>
<evidence type="ECO:0000256" key="4">
    <source>
        <dbReference type="ARBA" id="ARBA00022821"/>
    </source>
</evidence>
<keyword evidence="4" id="KW-0611">Plant defense</keyword>
<dbReference type="Pfam" id="PF23598">
    <property type="entry name" value="LRR_14"/>
    <property type="match status" value="1"/>
</dbReference>
<evidence type="ECO:0000256" key="2">
    <source>
        <dbReference type="ARBA" id="ARBA00022737"/>
    </source>
</evidence>
<name>A0AAW1X1V7_RUBAR</name>
<organism evidence="10 11">
    <name type="scientific">Rubus argutus</name>
    <name type="common">Southern blackberry</name>
    <dbReference type="NCBI Taxonomy" id="59490"/>
    <lineage>
        <taxon>Eukaryota</taxon>
        <taxon>Viridiplantae</taxon>
        <taxon>Streptophyta</taxon>
        <taxon>Embryophyta</taxon>
        <taxon>Tracheophyta</taxon>
        <taxon>Spermatophyta</taxon>
        <taxon>Magnoliopsida</taxon>
        <taxon>eudicotyledons</taxon>
        <taxon>Gunneridae</taxon>
        <taxon>Pentapetalae</taxon>
        <taxon>rosids</taxon>
        <taxon>fabids</taxon>
        <taxon>Rosales</taxon>
        <taxon>Rosaceae</taxon>
        <taxon>Rosoideae</taxon>
        <taxon>Rosoideae incertae sedis</taxon>
        <taxon>Rubus</taxon>
    </lineage>
</organism>
<evidence type="ECO:0000313" key="10">
    <source>
        <dbReference type="EMBL" id="KAK9929642.1"/>
    </source>
</evidence>
<keyword evidence="2" id="KW-0677">Repeat</keyword>
<dbReference type="CDD" id="cd14798">
    <property type="entry name" value="RX-CC_like"/>
    <property type="match status" value="1"/>
</dbReference>
<feature type="domain" description="Disease resistance R13L4/SHOC-2-like LRR" evidence="9">
    <location>
        <begin position="528"/>
        <end position="854"/>
    </location>
</feature>